<dbReference type="PRINTS" id="PR00633">
    <property type="entry name" value="RCCNDNSATION"/>
</dbReference>
<dbReference type="PROSITE" id="PS50012">
    <property type="entry name" value="RCC1_3"/>
    <property type="match status" value="6"/>
</dbReference>
<comment type="caution">
    <text evidence="4">The sequence shown here is derived from an EMBL/GenBank/DDBJ whole genome shotgun (WGS) entry which is preliminary data.</text>
</comment>
<feature type="region of interest" description="Disordered" evidence="3">
    <location>
        <begin position="769"/>
        <end position="801"/>
    </location>
</feature>
<dbReference type="EMBL" id="LGRX02021999">
    <property type="protein sequence ID" value="KAK3256063.1"/>
    <property type="molecule type" value="Genomic_DNA"/>
</dbReference>
<gene>
    <name evidence="4" type="ORF">CYMTET_34783</name>
</gene>
<dbReference type="Pfam" id="PF00415">
    <property type="entry name" value="RCC1"/>
    <property type="match status" value="6"/>
</dbReference>
<feature type="repeat" description="RCC1" evidence="2">
    <location>
        <begin position="225"/>
        <end position="275"/>
    </location>
</feature>
<dbReference type="PANTHER" id="PTHR45622">
    <property type="entry name" value="UBIQUITIN-PROTEIN LIGASE E3A-RELATED"/>
    <property type="match status" value="1"/>
</dbReference>
<dbReference type="InterPro" id="IPR009091">
    <property type="entry name" value="RCC1/BLIP-II"/>
</dbReference>
<sequence>MSSFHISAVSAGYHHSVFFTSAGEAYTCGRNSYGQLGDGGRSSRDTPVRVLGSQAVAQVRAGYHHTLLRTAEGLVYGCGQNQRGQLGDGTPTDRLHPVLMAALENHSVVDVAAGAYNSFVRTEAGSVLGCGENSNAQLGDGSEADQLLPVQVMQGHDVVEVAGGVDHSLFRTAGGGVYACGANAHGQLGDGSRMRHVSPVEVMLGYHVAGVSAGERHSLFLISDGTVFGCGQDLYGQLGQGSSAAARTPPVQIMATHTVVEVCGGWRHSLFRTTEHVVYASGLNDYGQLGDGSTIPRFTPVQMVGAYGEVAGIGAGYAHSLLVPPATETFAPTAPPSVTPTHVPPCPPMRHIPPSPEPPLHPPSPPLCPPPSPQYPFPTSPFSPASSLTPSPHFHLSLPASPLPIPDRPPFTPLPLLAPYSPPRSPPLPSIVPLALEGTEDTESRGSDSSSSSSFILPRELLPLCAALLAFVGALFATLFTFLIISGPEPGVAQGAPASGCCCGMTPGDADVIARPDDASETPMTSNVLYSVDGGTATPALDVDGDACGGSTRALSLQQLATQIRASERGKSEPSIQWEDMDVVWAGAKKSSIGRLDLEGCESEQLGDLTAEEPSVSIPSLGRVGSDRALDIDLEVTFQHGSIMAIGAALPEEEEEDDSAFVVEVDESTTSVREGLALSPRSSVCYSPLERAELDAKLDHAQLVGIDMESNADDTGRGPLGHRASLEGGMPSIEEHFGGFSPRGMEGLVAAEWGLTPRIALSEQSNAHLADTTGPQHEHGHFAGTSPAVESLVPSPTQHRKVSETLHIAGAPIATSGLQQEAVRSLQSFTTSSLQQYASGDGTPKGSIQRP</sequence>
<organism evidence="4 5">
    <name type="scientific">Cymbomonas tetramitiformis</name>
    <dbReference type="NCBI Taxonomy" id="36881"/>
    <lineage>
        <taxon>Eukaryota</taxon>
        <taxon>Viridiplantae</taxon>
        <taxon>Chlorophyta</taxon>
        <taxon>Pyramimonadophyceae</taxon>
        <taxon>Pyramimonadales</taxon>
        <taxon>Pyramimonadaceae</taxon>
        <taxon>Cymbomonas</taxon>
    </lineage>
</organism>
<feature type="repeat" description="RCC1" evidence="2">
    <location>
        <begin position="73"/>
        <end position="124"/>
    </location>
</feature>
<evidence type="ECO:0000256" key="2">
    <source>
        <dbReference type="PROSITE-ProRule" id="PRU00235"/>
    </source>
</evidence>
<evidence type="ECO:0000256" key="3">
    <source>
        <dbReference type="SAM" id="MobiDB-lite"/>
    </source>
</evidence>
<dbReference type="InterPro" id="IPR051709">
    <property type="entry name" value="Ub-ligase/GTPase-reg"/>
</dbReference>
<proteinExistence type="predicted"/>
<evidence type="ECO:0000313" key="5">
    <source>
        <dbReference type="Proteomes" id="UP001190700"/>
    </source>
</evidence>
<dbReference type="SUPFAM" id="SSF50985">
    <property type="entry name" value="RCC1/BLIP-II"/>
    <property type="match status" value="1"/>
</dbReference>
<dbReference type="PROSITE" id="PS00626">
    <property type="entry name" value="RCC1_2"/>
    <property type="match status" value="1"/>
</dbReference>
<dbReference type="Gene3D" id="2.130.10.30">
    <property type="entry name" value="Regulator of chromosome condensation 1/beta-lactamase-inhibitor protein II"/>
    <property type="match status" value="2"/>
</dbReference>
<feature type="compositionally biased region" description="Pro residues" evidence="3">
    <location>
        <begin position="333"/>
        <end position="381"/>
    </location>
</feature>
<keyword evidence="5" id="KW-1185">Reference proteome</keyword>
<protein>
    <submittedName>
        <fullName evidence="4">Uncharacterized protein</fullName>
    </submittedName>
</protein>
<dbReference type="AlphaFoldDB" id="A0AAE0FAG9"/>
<feature type="repeat" description="RCC1" evidence="2">
    <location>
        <begin position="23"/>
        <end position="72"/>
    </location>
</feature>
<dbReference type="GO" id="GO:0005737">
    <property type="term" value="C:cytoplasm"/>
    <property type="evidence" value="ECO:0007669"/>
    <property type="project" value="TreeGrafter"/>
</dbReference>
<dbReference type="PANTHER" id="PTHR45622:SF70">
    <property type="entry name" value="SECRETION-REGULATING GUANINE NUCLEOTIDE EXCHANGE FACTOR"/>
    <property type="match status" value="1"/>
</dbReference>
<name>A0AAE0FAG9_9CHLO</name>
<evidence type="ECO:0000313" key="4">
    <source>
        <dbReference type="EMBL" id="KAK3256063.1"/>
    </source>
</evidence>
<keyword evidence="1" id="KW-0677">Repeat</keyword>
<dbReference type="Proteomes" id="UP001190700">
    <property type="component" value="Unassembled WGS sequence"/>
</dbReference>
<dbReference type="InterPro" id="IPR000408">
    <property type="entry name" value="Reg_chr_condens"/>
</dbReference>
<evidence type="ECO:0000256" key="1">
    <source>
        <dbReference type="ARBA" id="ARBA00022737"/>
    </source>
</evidence>
<feature type="repeat" description="RCC1" evidence="2">
    <location>
        <begin position="276"/>
        <end position="326"/>
    </location>
</feature>
<reference evidence="4 5" key="1">
    <citation type="journal article" date="2015" name="Genome Biol. Evol.">
        <title>Comparative Genomics of a Bacterivorous Green Alga Reveals Evolutionary Causalities and Consequences of Phago-Mixotrophic Mode of Nutrition.</title>
        <authorList>
            <person name="Burns J.A."/>
            <person name="Paasch A."/>
            <person name="Narechania A."/>
            <person name="Kim E."/>
        </authorList>
    </citation>
    <scope>NUCLEOTIDE SEQUENCE [LARGE SCALE GENOMIC DNA]</scope>
    <source>
        <strain evidence="4 5">PLY_AMNH</strain>
    </source>
</reference>
<feature type="repeat" description="RCC1" evidence="2">
    <location>
        <begin position="125"/>
        <end position="174"/>
    </location>
</feature>
<feature type="region of interest" description="Disordered" evidence="3">
    <location>
        <begin position="332"/>
        <end position="388"/>
    </location>
</feature>
<accession>A0AAE0FAG9</accession>
<feature type="repeat" description="RCC1" evidence="2">
    <location>
        <begin position="175"/>
        <end position="224"/>
    </location>
</feature>